<evidence type="ECO:0000313" key="3">
    <source>
        <dbReference type="Proteomes" id="UP000321533"/>
    </source>
</evidence>
<dbReference type="OrthoDB" id="660167at2"/>
<dbReference type="InterPro" id="IPR040475">
    <property type="entry name" value="SGBP_B_XBD"/>
</dbReference>
<dbReference type="Gene3D" id="2.60.40.10">
    <property type="entry name" value="Immunoglobulins"/>
    <property type="match status" value="3"/>
</dbReference>
<gene>
    <name evidence="2" type="ORF">FRZ67_18535</name>
</gene>
<dbReference type="PROSITE" id="PS51257">
    <property type="entry name" value="PROKAR_LIPOPROTEIN"/>
    <property type="match status" value="1"/>
</dbReference>
<proteinExistence type="predicted"/>
<dbReference type="RefSeq" id="WP_147192029.1">
    <property type="nucleotide sequence ID" value="NZ_CP042435.1"/>
</dbReference>
<dbReference type="GO" id="GO:0030247">
    <property type="term" value="F:polysaccharide binding"/>
    <property type="evidence" value="ECO:0007669"/>
    <property type="project" value="InterPro"/>
</dbReference>
<evidence type="ECO:0000259" key="1">
    <source>
        <dbReference type="Pfam" id="PF18329"/>
    </source>
</evidence>
<name>A0A5B8VDY9_9BACT</name>
<organism evidence="2 3">
    <name type="scientific">Panacibacter ginsenosidivorans</name>
    <dbReference type="NCBI Taxonomy" id="1813871"/>
    <lineage>
        <taxon>Bacteria</taxon>
        <taxon>Pseudomonadati</taxon>
        <taxon>Bacteroidota</taxon>
        <taxon>Chitinophagia</taxon>
        <taxon>Chitinophagales</taxon>
        <taxon>Chitinophagaceae</taxon>
        <taxon>Panacibacter</taxon>
    </lineage>
</organism>
<dbReference type="KEGG" id="pgin:FRZ67_18535"/>
<evidence type="ECO:0000313" key="2">
    <source>
        <dbReference type="EMBL" id="QEC69211.1"/>
    </source>
</evidence>
<feature type="domain" description="Surface glycan-binding protein B xyloglucan binding" evidence="1">
    <location>
        <begin position="290"/>
        <end position="491"/>
    </location>
</feature>
<protein>
    <recommendedName>
        <fullName evidence="1">Surface glycan-binding protein B xyloglucan binding domain-containing protein</fullName>
    </recommendedName>
</protein>
<dbReference type="InterPro" id="IPR013783">
    <property type="entry name" value="Ig-like_fold"/>
</dbReference>
<accession>A0A5B8VDY9</accession>
<dbReference type="Pfam" id="PF18329">
    <property type="entry name" value="SGBP_B_XBD"/>
    <property type="match status" value="1"/>
</dbReference>
<keyword evidence="3" id="KW-1185">Reference proteome</keyword>
<dbReference type="EMBL" id="CP042435">
    <property type="protein sequence ID" value="QEC69211.1"/>
    <property type="molecule type" value="Genomic_DNA"/>
</dbReference>
<reference evidence="2 3" key="1">
    <citation type="journal article" date="2016" name="Int. J. Syst. Evol. Microbiol.">
        <title>Panacibacter ginsenosidivorans gen. nov., sp. nov., with ginsenoside converting activity isolated from soil of a ginseng field.</title>
        <authorList>
            <person name="Siddiqi M.Z."/>
            <person name="Muhammad Shafi S."/>
            <person name="Choi K.D."/>
            <person name="Im W.T."/>
        </authorList>
    </citation>
    <scope>NUCLEOTIDE SEQUENCE [LARGE SCALE GENOMIC DNA]</scope>
    <source>
        <strain evidence="2 3">Gsoil1550</strain>
    </source>
</reference>
<sequence length="493" mass="53442">MNKILNHRSYLSLFIVIVALLTACKKDVERPPVISEIRSYVATPNDTILNSLVADGQWVVITGQNLKNAIEIKFNGVTTPFNGTLFAENSAVVQIPSIMFSTIDTSKLYTIEYTTTGGTTTFPFKLGPGAPTISAISNVFANPGDSVFLFGTNLVLVQSLSYAGTAITSFHSNLNGTSLGFLMPAQQPADQILLTTKGGSVTFKIEAIPTITSVSNENAIDGDSVYVHGTYLRNIQSFTFAGAAITSFQSSDDGSYVGFFMPSISTSGPVSITTQFGSVTTIYNVNDISTGSISNWEWAGNFNWQWWGGSNLTSGDPNSGWPPYNADFPGNKSLYQVLQRGILSGGEGNTWSSYAIRMNAVQWIPAANMNDPIDNWAFKFEVNIPQPWNGGTIDIQSSDVTYIARWEPWQTSATTTAAYSTTSWKTITIPFSMFRKTDATLGDGKGASMTKFVDLLGTTGNSECIVYLHNYSTSDTPTGFYGAFDNLRVVKIK</sequence>
<dbReference type="Proteomes" id="UP000321533">
    <property type="component" value="Chromosome"/>
</dbReference>
<dbReference type="AlphaFoldDB" id="A0A5B8VDY9"/>